<protein>
    <submittedName>
        <fullName evidence="1">Uncharacterized protein</fullName>
    </submittedName>
</protein>
<dbReference type="Proteomes" id="UP000318138">
    <property type="component" value="Chromosome"/>
</dbReference>
<evidence type="ECO:0000313" key="1">
    <source>
        <dbReference type="EMBL" id="QKS70335.1"/>
    </source>
</evidence>
<dbReference type="AlphaFoldDB" id="A0A859FDK4"/>
<name>A0A859FDK4_9BACI</name>
<reference evidence="2" key="1">
    <citation type="submission" date="2019-07" db="EMBL/GenBank/DDBJ databases">
        <title>Bacillus alkalisoli sp. nov. isolated from saline soil.</title>
        <authorList>
            <person name="Sun J.-Q."/>
            <person name="Xu L."/>
        </authorList>
    </citation>
    <scope>NUCLEOTIDE SEQUENCE [LARGE SCALE GENOMIC DNA]</scope>
    <source>
        <strain evidence="2">M4U3P1</strain>
    </source>
</reference>
<dbReference type="RefSeq" id="WP_176008376.1">
    <property type="nucleotide sequence ID" value="NZ_CP041372.2"/>
</dbReference>
<proteinExistence type="predicted"/>
<keyword evidence="2" id="KW-1185">Reference proteome</keyword>
<accession>A0A859FDK4</accession>
<gene>
    <name evidence="1" type="ORF">FLK61_26635</name>
</gene>
<dbReference type="EMBL" id="CP041372">
    <property type="protein sequence ID" value="QKS70335.1"/>
    <property type="molecule type" value="Genomic_DNA"/>
</dbReference>
<dbReference type="KEGG" id="psua:FLK61_26635"/>
<organism evidence="1 2">
    <name type="scientific">Paenalkalicoccus suaedae</name>
    <dbReference type="NCBI Taxonomy" id="2592382"/>
    <lineage>
        <taxon>Bacteria</taxon>
        <taxon>Bacillati</taxon>
        <taxon>Bacillota</taxon>
        <taxon>Bacilli</taxon>
        <taxon>Bacillales</taxon>
        <taxon>Bacillaceae</taxon>
        <taxon>Paenalkalicoccus</taxon>
    </lineage>
</organism>
<sequence>MKKIIGVLGISLIALIGYVFVNGGVTAIGEVKRTDVPESFVEIYTDVERLEEASDLVVLARPVGEPYNHVEMDGKFPHYYWTETMFEVEHVYHGEVPNEVPQQLKVIEPYAYVRSNNLIASQYYEVTKEDSSYLLFLRKKDSDEIAYLPIATYHGKFEVSSDADGGFESTGNAELDELKRSVEGKYGSIK</sequence>
<evidence type="ECO:0000313" key="2">
    <source>
        <dbReference type="Proteomes" id="UP000318138"/>
    </source>
</evidence>